<name>A0A839V8X1_9GAMM</name>
<evidence type="ECO:0000313" key="2">
    <source>
        <dbReference type="EMBL" id="MBB3189177.1"/>
    </source>
</evidence>
<dbReference type="InterPro" id="IPR012437">
    <property type="entry name" value="DUF1638"/>
</dbReference>
<organism evidence="2 3">
    <name type="scientific">Halomonas cerina</name>
    <dbReference type="NCBI Taxonomy" id="447424"/>
    <lineage>
        <taxon>Bacteria</taxon>
        <taxon>Pseudomonadati</taxon>
        <taxon>Pseudomonadota</taxon>
        <taxon>Gammaproteobacteria</taxon>
        <taxon>Oceanospirillales</taxon>
        <taxon>Halomonadaceae</taxon>
        <taxon>Halomonas</taxon>
    </lineage>
</organism>
<evidence type="ECO:0000313" key="3">
    <source>
        <dbReference type="Proteomes" id="UP000547614"/>
    </source>
</evidence>
<evidence type="ECO:0000259" key="1">
    <source>
        <dbReference type="Pfam" id="PF07796"/>
    </source>
</evidence>
<dbReference type="AlphaFoldDB" id="A0A839V8X1"/>
<dbReference type="RefSeq" id="WP_183323930.1">
    <property type="nucleotide sequence ID" value="NZ_JACHXP010000001.1"/>
</dbReference>
<comment type="caution">
    <text evidence="2">The sequence shown here is derived from an EMBL/GenBank/DDBJ whole genome shotgun (WGS) entry which is preliminary data.</text>
</comment>
<dbReference type="Proteomes" id="UP000547614">
    <property type="component" value="Unassembled WGS sequence"/>
</dbReference>
<proteinExistence type="predicted"/>
<gene>
    <name evidence="2" type="ORF">FHR94_000395</name>
</gene>
<reference evidence="2 3" key="1">
    <citation type="submission" date="2020-08" db="EMBL/GenBank/DDBJ databases">
        <title>Genomic Encyclopedia of Type Strains, Phase III (KMG-III): the genomes of soil and plant-associated and newly described type strains.</title>
        <authorList>
            <person name="Whitman W."/>
        </authorList>
    </citation>
    <scope>NUCLEOTIDE SEQUENCE [LARGE SCALE GENOMIC DNA]</scope>
    <source>
        <strain evidence="2 3">CECT 7282</strain>
    </source>
</reference>
<protein>
    <recommendedName>
        <fullName evidence="1">DUF1638 domain-containing protein</fullName>
    </recommendedName>
</protein>
<dbReference type="EMBL" id="JACHXP010000001">
    <property type="protein sequence ID" value="MBB3189177.1"/>
    <property type="molecule type" value="Genomic_DNA"/>
</dbReference>
<feature type="domain" description="DUF1638" evidence="1">
    <location>
        <begin position="32"/>
        <end position="189"/>
    </location>
</feature>
<keyword evidence="3" id="KW-1185">Reference proteome</keyword>
<accession>A0A839V8X1</accession>
<sequence>MSPTLIIACGALAREIQALLEANDWKAVRVSCLPADLHNRPERIPAAVRARLEAAGQAGQRVFVAYADCGTGGELDRVLAEYGAERLPGAHCYDVFAGERVMAALAEQEPGTFYLTDFLVHHFDRLILRELGIERHPELAGLYFGHYRRVVYLAQRDEPALHAAAEHAAKRLGLAFEYRHTGYGDLETSLVRFVGASSPATTGSGG</sequence>
<dbReference type="Pfam" id="PF07796">
    <property type="entry name" value="DUF1638"/>
    <property type="match status" value="1"/>
</dbReference>